<dbReference type="Proteomes" id="UP001141806">
    <property type="component" value="Unassembled WGS sequence"/>
</dbReference>
<keyword evidence="2" id="KW-0732">Signal</keyword>
<gene>
    <name evidence="5" type="ORF">NE237_003050</name>
</gene>
<evidence type="ECO:0000313" key="5">
    <source>
        <dbReference type="EMBL" id="KAJ4969951.1"/>
    </source>
</evidence>
<evidence type="ECO:0000256" key="2">
    <source>
        <dbReference type="ARBA" id="ARBA00022729"/>
    </source>
</evidence>
<reference evidence="5" key="1">
    <citation type="journal article" date="2023" name="Plant J.">
        <title>The genome of the king protea, Protea cynaroides.</title>
        <authorList>
            <person name="Chang J."/>
            <person name="Duong T.A."/>
            <person name="Schoeman C."/>
            <person name="Ma X."/>
            <person name="Roodt D."/>
            <person name="Barker N."/>
            <person name="Li Z."/>
            <person name="Van de Peer Y."/>
            <person name="Mizrachi E."/>
        </authorList>
    </citation>
    <scope>NUCLEOTIDE SEQUENCE</scope>
    <source>
        <tissue evidence="5">Young leaves</tissue>
    </source>
</reference>
<proteinExistence type="predicted"/>
<dbReference type="Pfam" id="PF23446">
    <property type="entry name" value="LysM1_NFP_LYK"/>
    <property type="match status" value="1"/>
</dbReference>
<evidence type="ECO:0000256" key="3">
    <source>
        <dbReference type="SAM" id="MobiDB-lite"/>
    </source>
</evidence>
<protein>
    <recommendedName>
        <fullName evidence="4">LysM domain-containing protein</fullName>
    </recommendedName>
</protein>
<feature type="region of interest" description="Disordered" evidence="3">
    <location>
        <begin position="203"/>
        <end position="227"/>
    </location>
</feature>
<dbReference type="InterPro" id="IPR056562">
    <property type="entry name" value="LysM2_CERK1_LYK3_4_5"/>
</dbReference>
<sequence>MFLLSGAQQNYVGLDTTNCGSNNSVTFGYLCNGPQISCSSYLTFRSTYPYDTPLSIGYLLASDASQIAQVNNMISEVDKIPTGTLIIVPVNCSCLGNFYQHNTSYTLNSGDTYFSVANSTYQGLTTCQALMNQNPYDIQNLLIGTQLLVPLRCACATSNQTANGVRFLLTYLAYMGINNANNLTFDSDLFPFTPILVPLNTEPILPSPPPPPPPPAPPVSPTPSVVPAGASTSMAKGGCKEICGNISIPYPFGIGNNCYFDPMFEILCNESNSNPSVPFLQYLDLEVLEFLPDFAVRVVYTSVASTCRQGSNTQLSESIDFPFTFSVTNNNFIAVGCDIGAQFTRINSGQNPVGCMSVCANNTKPTLNSSISSCSDDGCCSTPIPSNVQSFDVKVFSMNVSGASNSCGLAFLADSNFTEYNQFYLSGVTDVLNSTNYRIPIVLDWVIANSTCEEASKVSSTQGYACGKNTDCINSDNGPGYWCSCSQSFQGNPYLPTGCTGSKARTPTVLMVVVGMDSTILKTCICIYRRHQKTLLIRGTHTFLYNNNNNKAFSQLNGVSYMNYCLPISSV</sequence>
<name>A0A9Q0KGN6_9MAGN</name>
<evidence type="ECO:0000256" key="1">
    <source>
        <dbReference type="ARBA" id="ARBA00004167"/>
    </source>
</evidence>
<dbReference type="GO" id="GO:0030247">
    <property type="term" value="F:polysaccharide binding"/>
    <property type="evidence" value="ECO:0007669"/>
    <property type="project" value="InterPro"/>
</dbReference>
<keyword evidence="6" id="KW-1185">Reference proteome</keyword>
<comment type="caution">
    <text evidence="5">The sequence shown here is derived from an EMBL/GenBank/DDBJ whole genome shotgun (WGS) entry which is preliminary data.</text>
</comment>
<organism evidence="5 6">
    <name type="scientific">Protea cynaroides</name>
    <dbReference type="NCBI Taxonomy" id="273540"/>
    <lineage>
        <taxon>Eukaryota</taxon>
        <taxon>Viridiplantae</taxon>
        <taxon>Streptophyta</taxon>
        <taxon>Embryophyta</taxon>
        <taxon>Tracheophyta</taxon>
        <taxon>Spermatophyta</taxon>
        <taxon>Magnoliopsida</taxon>
        <taxon>Proteales</taxon>
        <taxon>Proteaceae</taxon>
        <taxon>Protea</taxon>
    </lineage>
</organism>
<dbReference type="EMBL" id="JAMYWD010000005">
    <property type="protein sequence ID" value="KAJ4969951.1"/>
    <property type="molecule type" value="Genomic_DNA"/>
</dbReference>
<dbReference type="InterPro" id="IPR056561">
    <property type="entry name" value="NFP_LYK_LysM1"/>
</dbReference>
<accession>A0A9Q0KGN6</accession>
<dbReference type="OrthoDB" id="4062651at2759"/>
<dbReference type="InterPro" id="IPR025287">
    <property type="entry name" value="WAK_GUB"/>
</dbReference>
<feature type="compositionally biased region" description="Pro residues" evidence="3">
    <location>
        <begin position="205"/>
        <end position="221"/>
    </location>
</feature>
<evidence type="ECO:0000313" key="6">
    <source>
        <dbReference type="Proteomes" id="UP001141806"/>
    </source>
</evidence>
<comment type="subcellular location">
    <subcellularLocation>
        <location evidence="1">Membrane</location>
        <topology evidence="1">Single-pass membrane protein</topology>
    </subcellularLocation>
</comment>
<dbReference type="GO" id="GO:0016020">
    <property type="term" value="C:membrane"/>
    <property type="evidence" value="ECO:0007669"/>
    <property type="project" value="UniProtKB-SubCell"/>
</dbReference>
<dbReference type="PANTHER" id="PTHR33491">
    <property type="entry name" value="OSJNBA0016N04.9 PROTEIN"/>
    <property type="match status" value="1"/>
</dbReference>
<dbReference type="InterPro" id="IPR018392">
    <property type="entry name" value="LysM"/>
</dbReference>
<dbReference type="PROSITE" id="PS51782">
    <property type="entry name" value="LYSM"/>
    <property type="match status" value="1"/>
</dbReference>
<evidence type="ECO:0000259" key="4">
    <source>
        <dbReference type="PROSITE" id="PS51782"/>
    </source>
</evidence>
<dbReference type="Pfam" id="PF13947">
    <property type="entry name" value="GUB_WAK_bind"/>
    <property type="match status" value="1"/>
</dbReference>
<feature type="domain" description="LysM" evidence="4">
    <location>
        <begin position="103"/>
        <end position="149"/>
    </location>
</feature>
<dbReference type="Pfam" id="PF23472">
    <property type="entry name" value="LysM2_CERK1_LYK3_4_5"/>
    <property type="match status" value="1"/>
</dbReference>
<dbReference type="AlphaFoldDB" id="A0A9Q0KGN6"/>